<keyword evidence="1" id="KW-1133">Transmembrane helix</keyword>
<dbReference type="SUPFAM" id="SSF53474">
    <property type="entry name" value="alpha/beta-Hydrolases"/>
    <property type="match status" value="1"/>
</dbReference>
<name>A0A0Q0D1W7_9PSED</name>
<evidence type="ECO:0000259" key="3">
    <source>
        <dbReference type="Pfam" id="PF12146"/>
    </source>
</evidence>
<evidence type="ECO:0000259" key="2">
    <source>
        <dbReference type="Pfam" id="PF08386"/>
    </source>
</evidence>
<dbReference type="EMBL" id="LJRC01000212">
    <property type="protein sequence ID" value="KPY33309.1"/>
    <property type="molecule type" value="Genomic_DNA"/>
</dbReference>
<evidence type="ECO:0000313" key="4">
    <source>
        <dbReference type="EMBL" id="KPY33309.1"/>
    </source>
</evidence>
<evidence type="ECO:0000256" key="1">
    <source>
        <dbReference type="SAM" id="Phobius"/>
    </source>
</evidence>
<accession>A0A0Q0D1W7</accession>
<evidence type="ECO:0000313" key="5">
    <source>
        <dbReference type="Proteomes" id="UP000050562"/>
    </source>
</evidence>
<sequence length="404" mass="45315">MSRRPEAGWRKSLNKRGVQDREVICRYQQIAPRGNVLQGRLPAQGEHHVAALLDQPANGAISCNRYFPPAIATPERKRHLFHFVYRNTFLMPSFSLDRFKARPFRWLCMIAIIVGLPVGCAVLEHKERELVFRIEPGTASWYSGLPSDVQELDLKAADFGTSQNIHAWWWPAPRKDAPAVLYLHGSRWNLTGQLFRIEQLRALGFSILAIDYRGFGQSMGQLPSEKTVYEDARIAWERLKQLQPDPQRRVIYGHSLGGAVAVDLAAELGREAEKDETPVAARGLIIESTFTNLADVATAIANTSLPVRWLLSQKFDSVDKIADIHMPVLIVHGTDDRYVPARFSEELFQAAREPKNLLLVPGGTHNNSMRLGSKAYSQAIQTLLKTPSSLPQVSKKGDMQKHAG</sequence>
<dbReference type="InterPro" id="IPR029058">
    <property type="entry name" value="AB_hydrolase_fold"/>
</dbReference>
<comment type="caution">
    <text evidence="4">The sequence shown here is derived from an EMBL/GenBank/DDBJ whole genome shotgun (WGS) entry which is preliminary data.</text>
</comment>
<dbReference type="PANTHER" id="PTHR12277">
    <property type="entry name" value="ALPHA/BETA HYDROLASE DOMAIN-CONTAINING PROTEIN"/>
    <property type="match status" value="1"/>
</dbReference>
<organism evidence="4 5">
    <name type="scientific">Pseudomonas syringae pv. primulae</name>
    <dbReference type="NCBI Taxonomy" id="251707"/>
    <lineage>
        <taxon>Bacteria</taxon>
        <taxon>Pseudomonadati</taxon>
        <taxon>Pseudomonadota</taxon>
        <taxon>Gammaproteobacteria</taxon>
        <taxon>Pseudomonadales</taxon>
        <taxon>Pseudomonadaceae</taxon>
        <taxon>Pseudomonas</taxon>
    </lineage>
</organism>
<protein>
    <submittedName>
        <fullName evidence="4">Uncharacterized protein</fullName>
    </submittedName>
</protein>
<dbReference type="Pfam" id="PF12146">
    <property type="entry name" value="Hydrolase_4"/>
    <property type="match status" value="1"/>
</dbReference>
<dbReference type="InterPro" id="IPR022742">
    <property type="entry name" value="Hydrolase_4"/>
</dbReference>
<gene>
    <name evidence="4" type="ORF">ALO52_05132</name>
</gene>
<feature type="domain" description="Serine aminopeptidase S33" evidence="3">
    <location>
        <begin position="180"/>
        <end position="295"/>
    </location>
</feature>
<dbReference type="Pfam" id="PF08386">
    <property type="entry name" value="Abhydrolase_4"/>
    <property type="match status" value="1"/>
</dbReference>
<keyword evidence="1" id="KW-0472">Membrane</keyword>
<dbReference type="InterPro" id="IPR013595">
    <property type="entry name" value="Pept_S33_TAP-like_C"/>
</dbReference>
<reference evidence="4 5" key="1">
    <citation type="submission" date="2015-09" db="EMBL/GenBank/DDBJ databases">
        <title>Genome announcement of multiple Pseudomonas syringae strains.</title>
        <authorList>
            <person name="Thakur S."/>
            <person name="Wang P.W."/>
            <person name="Gong Y."/>
            <person name="Weir B.S."/>
            <person name="Guttman D.S."/>
        </authorList>
    </citation>
    <scope>NUCLEOTIDE SEQUENCE [LARGE SCALE GENOMIC DNA]</scope>
    <source>
        <strain evidence="4 5">ICMP3956</strain>
    </source>
</reference>
<dbReference type="Gene3D" id="3.40.50.1820">
    <property type="entry name" value="alpha/beta hydrolase"/>
    <property type="match status" value="1"/>
</dbReference>
<proteinExistence type="predicted"/>
<dbReference type="PANTHER" id="PTHR12277:SF81">
    <property type="entry name" value="PROTEIN ABHD13"/>
    <property type="match status" value="1"/>
</dbReference>
<dbReference type="PATRIC" id="fig|251707.3.peg.5474"/>
<dbReference type="Proteomes" id="UP000050562">
    <property type="component" value="Unassembled WGS sequence"/>
</dbReference>
<keyword evidence="1" id="KW-0812">Transmembrane</keyword>
<feature type="transmembrane region" description="Helical" evidence="1">
    <location>
        <begin position="104"/>
        <end position="123"/>
    </location>
</feature>
<dbReference type="AlphaFoldDB" id="A0A0Q0D1W7"/>
<feature type="domain" description="Peptidase S33 tripeptidyl aminopeptidase-like C-terminal" evidence="2">
    <location>
        <begin position="323"/>
        <end position="388"/>
    </location>
</feature>